<dbReference type="AlphaFoldDB" id="A0A6B3LRH9"/>
<dbReference type="EMBL" id="JAAGWD010000001">
    <property type="protein sequence ID" value="NEM96070.1"/>
    <property type="molecule type" value="Genomic_DNA"/>
</dbReference>
<protein>
    <recommendedName>
        <fullName evidence="3">DUF4157 domain-containing protein</fullName>
    </recommendedName>
</protein>
<dbReference type="Proteomes" id="UP000474777">
    <property type="component" value="Unassembled WGS sequence"/>
</dbReference>
<evidence type="ECO:0000313" key="1">
    <source>
        <dbReference type="EMBL" id="NEM96070.1"/>
    </source>
</evidence>
<evidence type="ECO:0008006" key="3">
    <source>
        <dbReference type="Google" id="ProtNLM"/>
    </source>
</evidence>
<reference evidence="1 2" key="1">
    <citation type="submission" date="2020-02" db="EMBL/GenBank/DDBJ databases">
        <authorList>
            <person name="Kim M.K."/>
        </authorList>
    </citation>
    <scope>NUCLEOTIDE SEQUENCE [LARGE SCALE GENOMIC DNA]</scope>
    <source>
        <strain evidence="1 2">BT327</strain>
    </source>
</reference>
<name>A0A6B3LRH9_9BACT</name>
<sequence length="126" mass="14812">MDYKIVERSLFARIARMVLKSPNVAMVLGKSIHLSGVDRQTFLDDKGWFEHELCHIRQFQEHGFFRFLWLYLKESYRVGYYNNKFEVEAREAGMKHKRFFSEQLKKEAGAVKPSGLPLPADVKKEA</sequence>
<keyword evidence="2" id="KW-1185">Reference proteome</keyword>
<gene>
    <name evidence="1" type="ORF">GXP69_00050</name>
</gene>
<comment type="caution">
    <text evidence="1">The sequence shown here is derived from an EMBL/GenBank/DDBJ whole genome shotgun (WGS) entry which is preliminary data.</text>
</comment>
<proteinExistence type="predicted"/>
<accession>A0A6B3LRH9</accession>
<evidence type="ECO:0000313" key="2">
    <source>
        <dbReference type="Proteomes" id="UP000474777"/>
    </source>
</evidence>
<organism evidence="1 2">
    <name type="scientific">Pontibacter burrus</name>
    <dbReference type="NCBI Taxonomy" id="2704466"/>
    <lineage>
        <taxon>Bacteria</taxon>
        <taxon>Pseudomonadati</taxon>
        <taxon>Bacteroidota</taxon>
        <taxon>Cytophagia</taxon>
        <taxon>Cytophagales</taxon>
        <taxon>Hymenobacteraceae</taxon>
        <taxon>Pontibacter</taxon>
    </lineage>
</organism>
<dbReference type="RefSeq" id="WP_163910671.1">
    <property type="nucleotide sequence ID" value="NZ_JAAGWD010000001.1"/>
</dbReference>